<evidence type="ECO:0000313" key="2">
    <source>
        <dbReference type="EMBL" id="ARJ04428.1"/>
    </source>
</evidence>
<protein>
    <submittedName>
        <fullName evidence="2">Nucleoside-diphosphate sugar epimerase</fullName>
    </submittedName>
</protein>
<evidence type="ECO:0000313" key="3">
    <source>
        <dbReference type="Proteomes" id="UP000192775"/>
    </source>
</evidence>
<dbReference type="InterPro" id="IPR051604">
    <property type="entry name" value="Ergot_Alk_Oxidoreductase"/>
</dbReference>
<evidence type="ECO:0000259" key="1">
    <source>
        <dbReference type="Pfam" id="PF13460"/>
    </source>
</evidence>
<name>A0A1X9LJF3_9MICO</name>
<reference evidence="2 3" key="1">
    <citation type="submission" date="2017-04" db="EMBL/GenBank/DDBJ databases">
        <authorList>
            <person name="Afonso C.L."/>
            <person name="Miller P.J."/>
            <person name="Scott M.A."/>
            <person name="Spackman E."/>
            <person name="Goraichik I."/>
            <person name="Dimitrov K.M."/>
            <person name="Suarez D.L."/>
            <person name="Swayne D.E."/>
        </authorList>
    </citation>
    <scope>NUCLEOTIDE SEQUENCE [LARGE SCALE GENOMIC DNA]</scope>
    <source>
        <strain evidence="3">XA(T)</strain>
    </source>
</reference>
<gene>
    <name evidence="2" type="ORF">B5808_03710</name>
</gene>
<dbReference type="InterPro" id="IPR016040">
    <property type="entry name" value="NAD(P)-bd_dom"/>
</dbReference>
<dbReference type="AlphaFoldDB" id="A0A1X9LJF3"/>
<dbReference type="Pfam" id="PF13460">
    <property type="entry name" value="NAD_binding_10"/>
    <property type="match status" value="1"/>
</dbReference>
<dbReference type="EMBL" id="CP020715">
    <property type="protein sequence ID" value="ARJ04428.1"/>
    <property type="molecule type" value="Genomic_DNA"/>
</dbReference>
<keyword evidence="3" id="KW-1185">Reference proteome</keyword>
<dbReference type="PANTHER" id="PTHR43162">
    <property type="match status" value="1"/>
</dbReference>
<dbReference type="RefSeq" id="WP_085018523.1">
    <property type="nucleotide sequence ID" value="NZ_BMHD01000001.1"/>
</dbReference>
<organism evidence="2 3">
    <name type="scientific">Cnuibacter physcomitrellae</name>
    <dbReference type="NCBI Taxonomy" id="1619308"/>
    <lineage>
        <taxon>Bacteria</taxon>
        <taxon>Bacillati</taxon>
        <taxon>Actinomycetota</taxon>
        <taxon>Actinomycetes</taxon>
        <taxon>Micrococcales</taxon>
        <taxon>Microbacteriaceae</taxon>
        <taxon>Cnuibacter</taxon>
    </lineage>
</organism>
<dbReference type="SUPFAM" id="SSF51735">
    <property type="entry name" value="NAD(P)-binding Rossmann-fold domains"/>
    <property type="match status" value="1"/>
</dbReference>
<dbReference type="InterPro" id="IPR036291">
    <property type="entry name" value="NAD(P)-bd_dom_sf"/>
</dbReference>
<sequence>MSVLVMGASGAIGGAVLRGLQGRGMEVRATSRTPERLSLPGSVRTFAADAAEPASFSDALDSVDRVFLYADLPEPEALLATVAAAGVQHVVLLSSAAVTSPRAADDFNGSRILRAERAVLEAGVAHTFLRPCEFASNAARWSWSIKAEGAVPLPYPDALQTPIHDQDIADVAVIALTGDSLLGAAPILTGPERLTLREQVATIGEVLGRPLSVIEQTEAESAATLAAHLPDVWVQQILKGWREAVGGNPTLSDEYARITGRSPRTFRT</sequence>
<dbReference type="KEGG" id="cphy:B5808_03710"/>
<proteinExistence type="predicted"/>
<dbReference type="PANTHER" id="PTHR43162:SF1">
    <property type="entry name" value="PRESTALK A DIFFERENTIATION PROTEIN A"/>
    <property type="match status" value="1"/>
</dbReference>
<dbReference type="STRING" id="1619308.B5808_03710"/>
<dbReference type="Proteomes" id="UP000192775">
    <property type="component" value="Chromosome"/>
</dbReference>
<feature type="domain" description="NAD(P)-binding" evidence="1">
    <location>
        <begin position="7"/>
        <end position="177"/>
    </location>
</feature>
<accession>A0A1X9LJF3</accession>
<dbReference type="Gene3D" id="3.40.50.720">
    <property type="entry name" value="NAD(P)-binding Rossmann-like Domain"/>
    <property type="match status" value="1"/>
</dbReference>